<dbReference type="InterPro" id="IPR050712">
    <property type="entry name" value="NAD(P)H-dep_reductase"/>
</dbReference>
<dbReference type="Gene3D" id="3.30.450.20">
    <property type="entry name" value="PAS domain"/>
    <property type="match status" value="1"/>
</dbReference>
<comment type="caution">
    <text evidence="3">The sequence shown here is derived from an EMBL/GenBank/DDBJ whole genome shotgun (WGS) entry which is preliminary data.</text>
</comment>
<dbReference type="PATRIC" id="fig|1423731.3.peg.1821"/>
<dbReference type="InterPro" id="IPR029039">
    <property type="entry name" value="Flavoprotein-like_sf"/>
</dbReference>
<dbReference type="Pfam" id="PF13596">
    <property type="entry name" value="PAS_10"/>
    <property type="match status" value="1"/>
</dbReference>
<evidence type="ECO:0000259" key="2">
    <source>
        <dbReference type="Pfam" id="PF03358"/>
    </source>
</evidence>
<dbReference type="EMBL" id="AZEF01000032">
    <property type="protein sequence ID" value="KRL00943.1"/>
    <property type="molecule type" value="Genomic_DNA"/>
</dbReference>
<gene>
    <name evidence="3" type="ORF">FC81_GL001778</name>
</gene>
<dbReference type="AlphaFoldDB" id="A0A0R1LZ94"/>
<dbReference type="Proteomes" id="UP000051621">
    <property type="component" value="Unassembled WGS sequence"/>
</dbReference>
<dbReference type="GO" id="GO:0016491">
    <property type="term" value="F:oxidoreductase activity"/>
    <property type="evidence" value="ECO:0007669"/>
    <property type="project" value="InterPro"/>
</dbReference>
<feature type="region of interest" description="Disordered" evidence="1">
    <location>
        <begin position="378"/>
        <end position="424"/>
    </location>
</feature>
<dbReference type="GO" id="GO:0010181">
    <property type="term" value="F:FMN binding"/>
    <property type="evidence" value="ECO:0007669"/>
    <property type="project" value="TreeGrafter"/>
</dbReference>
<dbReference type="RefSeq" id="WP_057745606.1">
    <property type="nucleotide sequence ID" value="NZ_AZEF01000032.1"/>
</dbReference>
<reference evidence="3 4" key="1">
    <citation type="journal article" date="2015" name="Genome Announc.">
        <title>Expanding the biotechnology potential of lactobacilli through comparative genomics of 213 strains and associated genera.</title>
        <authorList>
            <person name="Sun Z."/>
            <person name="Harris H.M."/>
            <person name="McCann A."/>
            <person name="Guo C."/>
            <person name="Argimon S."/>
            <person name="Zhang W."/>
            <person name="Yang X."/>
            <person name="Jeffery I.B."/>
            <person name="Cooney J.C."/>
            <person name="Kagawa T.F."/>
            <person name="Liu W."/>
            <person name="Song Y."/>
            <person name="Salvetti E."/>
            <person name="Wrobel A."/>
            <person name="Rasinkangas P."/>
            <person name="Parkhill J."/>
            <person name="Rea M.C."/>
            <person name="O'Sullivan O."/>
            <person name="Ritari J."/>
            <person name="Douillard F.P."/>
            <person name="Paul Ross R."/>
            <person name="Yang R."/>
            <person name="Briner A.E."/>
            <person name="Felis G.E."/>
            <person name="de Vos W.M."/>
            <person name="Barrangou R."/>
            <person name="Klaenhammer T.R."/>
            <person name="Caufield P.W."/>
            <person name="Cui Y."/>
            <person name="Zhang H."/>
            <person name="O'Toole P.W."/>
        </authorList>
    </citation>
    <scope>NUCLEOTIDE SEQUENCE [LARGE SCALE GENOMIC DNA]</scope>
    <source>
        <strain evidence="3 4">DSM 19910</strain>
    </source>
</reference>
<dbReference type="STRING" id="1423731.FC81_GL001778"/>
<organism evidence="3 4">
    <name type="scientific">Liquorilactobacillus capillatus DSM 19910</name>
    <dbReference type="NCBI Taxonomy" id="1423731"/>
    <lineage>
        <taxon>Bacteria</taxon>
        <taxon>Bacillati</taxon>
        <taxon>Bacillota</taxon>
        <taxon>Bacilli</taxon>
        <taxon>Lactobacillales</taxon>
        <taxon>Lactobacillaceae</taxon>
        <taxon>Liquorilactobacillus</taxon>
    </lineage>
</organism>
<sequence>MKLVGIAGSIADESYNRKLLTYVASHFTGALDIEILSISDVPMFSQDNDQTEGAPIQYLKRKIEEADGVIMATPEHNHTTTPALKNVIEWLSYKIHPLMNKPVLIIGASYHTQGSSRAQLSLRQILEAPGVGALVMPSDEFLLANVRTAFDEFGNLKDKRTIKFLDAVMGKFTKWVKVLNAMKDNEKKAAWEQEDLTASHPTDTTIDVPMDADDWVEQGATKTNAASGSDYVKLDRGLLTVDQLNWFLNTMPLELTYMDDNDQFIYYNNFLDHDEMLAPRYPKQVGSPMAACHPARAVDHVKQVIWALRNKQTDLIKMPVPGNKINEKYIMHCYHAMRSESGDFKGINEWVLDVWPTVKDYLANTGQMLVNDPNAKVDASASASVKPNAKPAADANASASVKEEAAQPAAAEKPDSGSSASVKS</sequence>
<dbReference type="Gene3D" id="3.40.50.360">
    <property type="match status" value="1"/>
</dbReference>
<protein>
    <submittedName>
        <fullName evidence="3">Flavoprotein</fullName>
    </submittedName>
</protein>
<feature type="compositionally biased region" description="Low complexity" evidence="1">
    <location>
        <begin position="379"/>
        <end position="411"/>
    </location>
</feature>
<dbReference type="PANTHER" id="PTHR30543">
    <property type="entry name" value="CHROMATE REDUCTASE"/>
    <property type="match status" value="1"/>
</dbReference>
<feature type="domain" description="NADPH-dependent FMN reductase-like" evidence="2">
    <location>
        <begin position="1"/>
        <end position="145"/>
    </location>
</feature>
<evidence type="ECO:0000313" key="3">
    <source>
        <dbReference type="EMBL" id="KRL00943.1"/>
    </source>
</evidence>
<accession>A0A0R1LZ94</accession>
<dbReference type="PANTHER" id="PTHR30543:SF21">
    <property type="entry name" value="NAD(P)H-DEPENDENT FMN REDUCTASE LOT6"/>
    <property type="match status" value="1"/>
</dbReference>
<dbReference type="SUPFAM" id="SSF52218">
    <property type="entry name" value="Flavoproteins"/>
    <property type="match status" value="1"/>
</dbReference>
<name>A0A0R1LZ94_9LACO</name>
<dbReference type="InterPro" id="IPR005025">
    <property type="entry name" value="FMN_Rdtase-like_dom"/>
</dbReference>
<proteinExistence type="predicted"/>
<dbReference type="OrthoDB" id="9812295at2"/>
<evidence type="ECO:0000256" key="1">
    <source>
        <dbReference type="SAM" id="MobiDB-lite"/>
    </source>
</evidence>
<keyword evidence="4" id="KW-1185">Reference proteome</keyword>
<evidence type="ECO:0000313" key="4">
    <source>
        <dbReference type="Proteomes" id="UP000051621"/>
    </source>
</evidence>
<dbReference type="Pfam" id="PF03358">
    <property type="entry name" value="FMN_red"/>
    <property type="match status" value="1"/>
</dbReference>
<dbReference type="GO" id="GO:0005829">
    <property type="term" value="C:cytosol"/>
    <property type="evidence" value="ECO:0007669"/>
    <property type="project" value="TreeGrafter"/>
</dbReference>